<keyword evidence="4" id="KW-0862">Zinc</keyword>
<feature type="short sequence motif" description="GXSXG" evidence="8">
    <location>
        <begin position="713"/>
        <end position="717"/>
    </location>
</feature>
<evidence type="ECO:0000256" key="2">
    <source>
        <dbReference type="ARBA" id="ARBA00022771"/>
    </source>
</evidence>
<dbReference type="InterPro" id="IPR017907">
    <property type="entry name" value="Znf_RING_CS"/>
</dbReference>
<dbReference type="InterPro" id="IPR027417">
    <property type="entry name" value="P-loop_NTPase"/>
</dbReference>
<reference evidence="12" key="1">
    <citation type="submission" date="2021-03" db="EMBL/GenBank/DDBJ databases">
        <authorList>
            <person name="Tagirdzhanova G."/>
        </authorList>
    </citation>
    <scope>NUCLEOTIDE SEQUENCE</scope>
</reference>
<keyword evidence="3 8" id="KW-0378">Hydrolase</keyword>
<dbReference type="OrthoDB" id="194358at2759"/>
<protein>
    <submittedName>
        <fullName evidence="12">Uncharacterized protein</fullName>
    </submittedName>
</protein>
<dbReference type="InterPro" id="IPR001841">
    <property type="entry name" value="Znf_RING"/>
</dbReference>
<keyword evidence="2 7" id="KW-0863">Zinc-finger</keyword>
<dbReference type="Pfam" id="PF01734">
    <property type="entry name" value="Patatin"/>
    <property type="match status" value="1"/>
</dbReference>
<name>A0A8H3F6G2_9LECA</name>
<dbReference type="EMBL" id="CAJPDR010000115">
    <property type="protein sequence ID" value="CAF9918844.1"/>
    <property type="molecule type" value="Genomic_DNA"/>
</dbReference>
<evidence type="ECO:0000256" key="8">
    <source>
        <dbReference type="PROSITE-ProRule" id="PRU01161"/>
    </source>
</evidence>
<evidence type="ECO:0000256" key="9">
    <source>
        <dbReference type="SAM" id="MobiDB-lite"/>
    </source>
</evidence>
<organism evidence="12 13">
    <name type="scientific">Alectoria fallacina</name>
    <dbReference type="NCBI Taxonomy" id="1903189"/>
    <lineage>
        <taxon>Eukaryota</taxon>
        <taxon>Fungi</taxon>
        <taxon>Dikarya</taxon>
        <taxon>Ascomycota</taxon>
        <taxon>Pezizomycotina</taxon>
        <taxon>Lecanoromycetes</taxon>
        <taxon>OSLEUM clade</taxon>
        <taxon>Lecanoromycetidae</taxon>
        <taxon>Lecanorales</taxon>
        <taxon>Lecanorineae</taxon>
        <taxon>Parmeliaceae</taxon>
        <taxon>Alectoria</taxon>
    </lineage>
</organism>
<evidence type="ECO:0000256" key="3">
    <source>
        <dbReference type="ARBA" id="ARBA00022801"/>
    </source>
</evidence>
<gene>
    <name evidence="12" type="ORF">ALECFALPRED_000848</name>
</gene>
<keyword evidence="6 8" id="KW-0443">Lipid metabolism</keyword>
<feature type="domain" description="RING-type" evidence="10">
    <location>
        <begin position="607"/>
        <end position="651"/>
    </location>
</feature>
<feature type="compositionally biased region" description="Basic and acidic residues" evidence="9">
    <location>
        <begin position="1330"/>
        <end position="1339"/>
    </location>
</feature>
<dbReference type="GO" id="GO:0019369">
    <property type="term" value="P:arachidonate metabolic process"/>
    <property type="evidence" value="ECO:0007669"/>
    <property type="project" value="TreeGrafter"/>
</dbReference>
<evidence type="ECO:0000259" key="11">
    <source>
        <dbReference type="PROSITE" id="PS51635"/>
    </source>
</evidence>
<feature type="active site" description="Proton acceptor" evidence="8">
    <location>
        <position position="873"/>
    </location>
</feature>
<dbReference type="InterPro" id="IPR016035">
    <property type="entry name" value="Acyl_Trfase/lysoPLipase"/>
</dbReference>
<feature type="short sequence motif" description="DGA/G" evidence="8">
    <location>
        <begin position="873"/>
        <end position="875"/>
    </location>
</feature>
<dbReference type="GO" id="GO:0016042">
    <property type="term" value="P:lipid catabolic process"/>
    <property type="evidence" value="ECO:0007669"/>
    <property type="project" value="UniProtKB-UniRule"/>
</dbReference>
<dbReference type="PANTHER" id="PTHR24185">
    <property type="entry name" value="CALCIUM-INDEPENDENT PHOSPHOLIPASE A2-GAMMA"/>
    <property type="match status" value="1"/>
</dbReference>
<dbReference type="SUPFAM" id="SSF52151">
    <property type="entry name" value="FabD/lysophospholipase-like"/>
    <property type="match status" value="1"/>
</dbReference>
<dbReference type="SUPFAM" id="SSF52540">
    <property type="entry name" value="P-loop containing nucleoside triphosphate hydrolases"/>
    <property type="match status" value="1"/>
</dbReference>
<evidence type="ECO:0000256" key="5">
    <source>
        <dbReference type="ARBA" id="ARBA00022963"/>
    </source>
</evidence>
<dbReference type="GO" id="GO:0016020">
    <property type="term" value="C:membrane"/>
    <property type="evidence" value="ECO:0007669"/>
    <property type="project" value="TreeGrafter"/>
</dbReference>
<feature type="region of interest" description="Disordered" evidence="9">
    <location>
        <begin position="1295"/>
        <end position="1339"/>
    </location>
</feature>
<keyword evidence="1" id="KW-0479">Metal-binding</keyword>
<evidence type="ECO:0000256" key="1">
    <source>
        <dbReference type="ARBA" id="ARBA00022723"/>
    </source>
</evidence>
<dbReference type="GO" id="GO:0047499">
    <property type="term" value="F:calcium-independent phospholipase A2 activity"/>
    <property type="evidence" value="ECO:0007669"/>
    <property type="project" value="TreeGrafter"/>
</dbReference>
<evidence type="ECO:0000259" key="10">
    <source>
        <dbReference type="PROSITE" id="PS50089"/>
    </source>
</evidence>
<proteinExistence type="predicted"/>
<dbReference type="CDD" id="cd07199">
    <property type="entry name" value="Pat17_PNPLA8_PNPLA9_like"/>
    <property type="match status" value="1"/>
</dbReference>
<feature type="short sequence motif" description="GXGXXG" evidence="8">
    <location>
        <begin position="679"/>
        <end position="684"/>
    </location>
</feature>
<evidence type="ECO:0000313" key="13">
    <source>
        <dbReference type="Proteomes" id="UP000664203"/>
    </source>
</evidence>
<keyword evidence="5 8" id="KW-0442">Lipid degradation</keyword>
<evidence type="ECO:0000256" key="7">
    <source>
        <dbReference type="PROSITE-ProRule" id="PRU00175"/>
    </source>
</evidence>
<dbReference type="GO" id="GO:0046486">
    <property type="term" value="P:glycerolipid metabolic process"/>
    <property type="evidence" value="ECO:0007669"/>
    <property type="project" value="UniProtKB-ARBA"/>
</dbReference>
<evidence type="ECO:0000256" key="6">
    <source>
        <dbReference type="ARBA" id="ARBA00023098"/>
    </source>
</evidence>
<feature type="active site" description="Nucleophile" evidence="8">
    <location>
        <position position="715"/>
    </location>
</feature>
<dbReference type="PROSITE" id="PS00518">
    <property type="entry name" value="ZF_RING_1"/>
    <property type="match status" value="1"/>
</dbReference>
<feature type="compositionally biased region" description="Polar residues" evidence="9">
    <location>
        <begin position="1312"/>
        <end position="1329"/>
    </location>
</feature>
<sequence>MQRRAPGSIPHEKTDYRVAQKIKAILEPKISSAEQEILHKNDEDTTWFGVIREDAELPIFRDYGRYTAILADTIHSISRHGSDGTFGARDHRFPSLVSFVGQTGAGKSTIIKLVIDLKTNDENFPSPVVGAAGLDVPTSGDVHLYSDPQTCMSDNPIMYADCEGLEGGEREPLGARLKRKDKPSKVGRVDSFERKVEKLHHTSERNITWADTNAKRSREFTVTHLYPRLLYTFSDVVVFVLKNPRVIESVFEKLVNWAAAALEKSSNQPVLPHAIIVLNASENDIDPELWDVHTSTSRLFENLSRTVFRNATFKKYAQFWRERERSIETVEQLLHSYYRSVNVVRVPTSGRPSLIQSQVEKLYSYVTVACDIARERKAELRMLLDADELQPYLQYAFDHFACDLDSPFDFVQASFTNSPIPLDFGGNILKLAIILMEEWKNAADIQIIFTELSYMVASCIMLESARSKIRGTATQIFPQFVYHIDEALENFCDRHWACEYVQSGGGARCVNVRSGHSSKGHQLKNGKVLAVGGYVSSFSFETYRDKFQEDVYSRFDELLKRLRSRVQEGGELEPQAAAEIHKDDVMVKFYSHCARGRPEAFISHTTCFSCLFEPPEHALSCGHVLCTSCLQAYGHSRGRTVVEIEGCPLEESNRRLRHGSWRVLLKPDAAGLRILTLDGGGIRGIVELEILRQIEKAMGGRLNIQCFFDLIVGTSTGGLIALGLVAKNWSVDECTRHFEDLCKQAFTRRTGGNIPGLGFFIENHHHSRYKTRPLEEALIDAYSDDEHLFGGFRPYALYGTDVKVAVTSTSASGSPIILANYNRLCGEKLPYQFQRPERLASELKIWEAARATSAAPRMFKPFCHAPSAQVYTDGAIYHNNPIQIADIERRLIWPDLENDAPDLIVSVGTSYNPAARSSSERALSPLSPRLGVFSHGKSLMKIAVDHIASALDSEKTWRSYMNVLHPPPNQKARYVRINPQLKENPSGLDEVDRLPYIQELVREMSSSDVSIQNVALRLIASSFYFEKSHAVELAPDDSVHIKGQIHCRLLEDSKDISELGNFMRNKLQSNELYFIIQEEHRGQHAEQASITMDVIERMIRRRQFKMKSVSVRLSNKLAYTEILLHMGPGDVYPISRFPRSLLQDEDSKERTRLNAAINSNRWAGRPTSQRIHRKDWIPPDVSGQRPKSNKILHYSKQDYVIGESSQGALQRIAHRLNNGPSPAQILPELDNSDIESEMAELSKQRSGPAEFQSYPVRHELDGNSFAVELDAGSGTYFTQQASRFQGETINSRLSEERRNDHLSGPFNEPQDLETNTEQASLSASRQVSTADRKWEGGFF</sequence>
<feature type="domain" description="PNPLA" evidence="11">
    <location>
        <begin position="675"/>
        <end position="886"/>
    </location>
</feature>
<dbReference type="Proteomes" id="UP000664203">
    <property type="component" value="Unassembled WGS sequence"/>
</dbReference>
<evidence type="ECO:0000256" key="4">
    <source>
        <dbReference type="ARBA" id="ARBA00022833"/>
    </source>
</evidence>
<accession>A0A8H3F6G2</accession>
<dbReference type="PANTHER" id="PTHR24185:SF1">
    <property type="entry name" value="CALCIUM-INDEPENDENT PHOSPHOLIPASE A2-GAMMA"/>
    <property type="match status" value="1"/>
</dbReference>
<evidence type="ECO:0000313" key="12">
    <source>
        <dbReference type="EMBL" id="CAF9918844.1"/>
    </source>
</evidence>
<dbReference type="PROSITE" id="PS51635">
    <property type="entry name" value="PNPLA"/>
    <property type="match status" value="1"/>
</dbReference>
<keyword evidence="13" id="KW-1185">Reference proteome</keyword>
<dbReference type="PROSITE" id="PS50089">
    <property type="entry name" value="ZF_RING_2"/>
    <property type="match status" value="1"/>
</dbReference>
<comment type="caution">
    <text evidence="12">The sequence shown here is derived from an EMBL/GenBank/DDBJ whole genome shotgun (WGS) entry which is preliminary data.</text>
</comment>
<dbReference type="InterPro" id="IPR002641">
    <property type="entry name" value="PNPLA_dom"/>
</dbReference>
<dbReference type="GO" id="GO:0008270">
    <property type="term" value="F:zinc ion binding"/>
    <property type="evidence" value="ECO:0007669"/>
    <property type="project" value="UniProtKB-KW"/>
</dbReference>
<dbReference type="Gene3D" id="3.40.1090.10">
    <property type="entry name" value="Cytosolic phospholipase A2 catalytic domain"/>
    <property type="match status" value="1"/>
</dbReference>